<protein>
    <submittedName>
        <fullName evidence="6">Transcriptional regulator</fullName>
    </submittedName>
</protein>
<dbReference type="Pfam" id="PF01258">
    <property type="entry name" value="zf-dskA_traR"/>
    <property type="match status" value="1"/>
</dbReference>
<evidence type="ECO:0000256" key="2">
    <source>
        <dbReference type="ARBA" id="ARBA00022771"/>
    </source>
</evidence>
<reference evidence="6 7" key="1">
    <citation type="submission" date="2016-03" db="EMBL/GenBank/DDBJ databases">
        <title>Draft Genome Assembly of Pseudomonas putida strain CBF10-2.</title>
        <authorList>
            <person name="Iyer R.S."/>
            <person name="Damania A."/>
        </authorList>
    </citation>
    <scope>NUCLEOTIDE SEQUENCE [LARGE SCALE GENOMIC DNA]</scope>
    <source>
        <strain evidence="6 7">CBF10-2</strain>
    </source>
</reference>
<dbReference type="AlphaFoldDB" id="A0A177SMG9"/>
<dbReference type="InterPro" id="IPR000962">
    <property type="entry name" value="Znf_DskA_TraR"/>
</dbReference>
<accession>A0A177SMG9</accession>
<keyword evidence="2" id="KW-0863">Zinc-finger</keyword>
<sequence>MADLVDIANERTEFHLELVLQRVTMRPVKPSAQFCEDCGDPIPLARQVAAPGCEACLDCQDLRERRR</sequence>
<dbReference type="InterPro" id="IPR020458">
    <property type="entry name" value="Znf_DskA_TraR_CS"/>
</dbReference>
<dbReference type="PANTHER" id="PTHR38777:SF1">
    <property type="entry name" value="DNAK SUPPRESSOR PROTEIN"/>
    <property type="match status" value="1"/>
</dbReference>
<dbReference type="PROSITE" id="PS51128">
    <property type="entry name" value="ZF_DKSA_2"/>
    <property type="match status" value="1"/>
</dbReference>
<evidence type="ECO:0000256" key="4">
    <source>
        <dbReference type="PROSITE-ProRule" id="PRU00510"/>
    </source>
</evidence>
<dbReference type="GO" id="GO:1900378">
    <property type="term" value="P:positive regulation of secondary metabolite biosynthetic process"/>
    <property type="evidence" value="ECO:0007669"/>
    <property type="project" value="TreeGrafter"/>
</dbReference>
<evidence type="ECO:0000256" key="1">
    <source>
        <dbReference type="ARBA" id="ARBA00022723"/>
    </source>
</evidence>
<evidence type="ECO:0000256" key="3">
    <source>
        <dbReference type="ARBA" id="ARBA00022833"/>
    </source>
</evidence>
<dbReference type="GO" id="GO:0008270">
    <property type="term" value="F:zinc ion binding"/>
    <property type="evidence" value="ECO:0007669"/>
    <property type="project" value="UniProtKB-KW"/>
</dbReference>
<feature type="domain" description="Zinc finger DksA/TraR C4-type" evidence="5">
    <location>
        <begin position="32"/>
        <end position="65"/>
    </location>
</feature>
<keyword evidence="3" id="KW-0862">Zinc</keyword>
<dbReference type="SUPFAM" id="SSF57716">
    <property type="entry name" value="Glucocorticoid receptor-like (DNA-binding domain)"/>
    <property type="match status" value="1"/>
</dbReference>
<organism evidence="6 7">
    <name type="scientific">Pseudomonas putida</name>
    <name type="common">Arthrobacter siderocapsulatus</name>
    <dbReference type="NCBI Taxonomy" id="303"/>
    <lineage>
        <taxon>Bacteria</taxon>
        <taxon>Pseudomonadati</taxon>
        <taxon>Pseudomonadota</taxon>
        <taxon>Gammaproteobacteria</taxon>
        <taxon>Pseudomonadales</taxon>
        <taxon>Pseudomonadaceae</taxon>
        <taxon>Pseudomonas</taxon>
    </lineage>
</organism>
<comment type="caution">
    <text evidence="6">The sequence shown here is derived from an EMBL/GenBank/DDBJ whole genome shotgun (WGS) entry which is preliminary data.</text>
</comment>
<dbReference type="PROSITE" id="PS01102">
    <property type="entry name" value="ZF_DKSA_1"/>
    <property type="match status" value="1"/>
</dbReference>
<gene>
    <name evidence="6" type="ORF">AYO28_20415</name>
</gene>
<dbReference type="Proteomes" id="UP000077752">
    <property type="component" value="Unassembled WGS sequence"/>
</dbReference>
<dbReference type="Gene3D" id="1.20.120.910">
    <property type="entry name" value="DksA, coiled-coil domain"/>
    <property type="match status" value="1"/>
</dbReference>
<dbReference type="EMBL" id="LUCV01000023">
    <property type="protein sequence ID" value="OAI91570.1"/>
    <property type="molecule type" value="Genomic_DNA"/>
</dbReference>
<evidence type="ECO:0000313" key="7">
    <source>
        <dbReference type="Proteomes" id="UP000077752"/>
    </source>
</evidence>
<evidence type="ECO:0000259" key="5">
    <source>
        <dbReference type="Pfam" id="PF01258"/>
    </source>
</evidence>
<feature type="zinc finger region" description="dksA C4-type" evidence="4">
    <location>
        <begin position="35"/>
        <end position="59"/>
    </location>
</feature>
<dbReference type="PANTHER" id="PTHR38777">
    <property type="entry name" value="FELS-2 PROPHAGE PROTEIN"/>
    <property type="match status" value="1"/>
</dbReference>
<dbReference type="NCBIfam" id="TIGR02419">
    <property type="entry name" value="C4_traR_proteo"/>
    <property type="match status" value="1"/>
</dbReference>
<proteinExistence type="predicted"/>
<evidence type="ECO:0000313" key="6">
    <source>
        <dbReference type="EMBL" id="OAI91570.1"/>
    </source>
</evidence>
<keyword evidence="1" id="KW-0479">Metal-binding</keyword>
<name>A0A177SMG9_PSEPU</name>
<dbReference type="InterPro" id="IPR012783">
    <property type="entry name" value="Znf_C4_TraR"/>
</dbReference>